<sequence length="93" mass="10758">MFDYRLEEDASRFAVFYENEEIGEISFVKTGEHLLIIDHTYVDAKWKGHAIGNALVQKVVDFAVADNRKIIPLCPFAKKVFDRTPEYEAVYSK</sequence>
<proteinExistence type="predicted"/>
<dbReference type="GO" id="GO:0016747">
    <property type="term" value="F:acyltransferase activity, transferring groups other than amino-acyl groups"/>
    <property type="evidence" value="ECO:0007669"/>
    <property type="project" value="InterPro"/>
</dbReference>
<dbReference type="InterPro" id="IPR031165">
    <property type="entry name" value="GNAT_YJDJ"/>
</dbReference>
<gene>
    <name evidence="3" type="ORF">BN533_00054</name>
    <name evidence="4" type="ORF">GMD11_06245</name>
    <name evidence="5" type="ORF">GMD18_05890</name>
</gene>
<feature type="domain" description="N-acetyltransferase" evidence="1">
    <location>
        <begin position="1"/>
        <end position="93"/>
    </location>
</feature>
<name>A0A3G9HE77_9FIRM</name>
<comment type="caution">
    <text evidence="3">The sequence shown here is derived from an EMBL/GenBank/DDBJ whole genome shotgun (WGS) entry which is preliminary data.</text>
</comment>
<dbReference type="InterPro" id="IPR000182">
    <property type="entry name" value="GNAT_dom"/>
</dbReference>
<evidence type="ECO:0000259" key="2">
    <source>
        <dbReference type="PROSITE" id="PS51729"/>
    </source>
</evidence>
<dbReference type="SUPFAM" id="SSF55729">
    <property type="entry name" value="Acyl-CoA N-acyltransferases (Nat)"/>
    <property type="match status" value="1"/>
</dbReference>
<accession>R6I6R5</accession>
<dbReference type="InterPro" id="IPR016181">
    <property type="entry name" value="Acyl_CoA_acyltransferase"/>
</dbReference>
<feature type="domain" description="N-acetyltransferase" evidence="2">
    <location>
        <begin position="5"/>
        <end position="92"/>
    </location>
</feature>
<evidence type="ECO:0000313" key="6">
    <source>
        <dbReference type="Proteomes" id="UP000443070"/>
    </source>
</evidence>
<evidence type="ECO:0000313" key="5">
    <source>
        <dbReference type="EMBL" id="MTU03925.1"/>
    </source>
</evidence>
<dbReference type="EMBL" id="WNBW01000003">
    <property type="protein sequence ID" value="MTU03925.1"/>
    <property type="molecule type" value="Genomic_DNA"/>
</dbReference>
<reference evidence="3" key="1">
    <citation type="submission" date="2012-11" db="EMBL/GenBank/DDBJ databases">
        <title>Dependencies among metagenomic species, viruses, plasmids and units of genetic variation.</title>
        <authorList>
            <person name="Nielsen H.B."/>
            <person name="Almeida M."/>
            <person name="Juncker A.S."/>
            <person name="Rasmussen S."/>
            <person name="Li J."/>
            <person name="Sunagawa S."/>
            <person name="Plichta D."/>
            <person name="Gautier L."/>
            <person name="Le Chatelier E."/>
            <person name="Peletier E."/>
            <person name="Bonde I."/>
            <person name="Nielsen T."/>
            <person name="Manichanh C."/>
            <person name="Arumugam M."/>
            <person name="Batto J."/>
            <person name="Santos M.B.Q.D."/>
            <person name="Blom N."/>
            <person name="Borruel N."/>
            <person name="Burgdorf K.S."/>
            <person name="Boumezbeur F."/>
            <person name="Casellas F."/>
            <person name="Dore J."/>
            <person name="Guarner F."/>
            <person name="Hansen T."/>
            <person name="Hildebrand F."/>
            <person name="Kaas R.S."/>
            <person name="Kennedy S."/>
            <person name="Kristiansen K."/>
            <person name="Kultima J.R."/>
            <person name="Leonard P."/>
            <person name="Levenez F."/>
            <person name="Lund O."/>
            <person name="Moumen B."/>
            <person name="Le Paslier D."/>
            <person name="Pons N."/>
            <person name="Pedersen O."/>
            <person name="Prifti E."/>
            <person name="Qin J."/>
            <person name="Raes J."/>
            <person name="Tap J."/>
            <person name="Tims S."/>
            <person name="Ussery D.W."/>
            <person name="Yamada T."/>
            <person name="MetaHit consortium"/>
            <person name="Renault P."/>
            <person name="Sicheritz-Ponten T."/>
            <person name="Bork P."/>
            <person name="Wang J."/>
            <person name="Brunak S."/>
            <person name="Ehrlich S.D."/>
        </authorList>
    </citation>
    <scope>NUCLEOTIDE SEQUENCE [LARGE SCALE GENOMIC DNA]</scope>
</reference>
<evidence type="ECO:0000313" key="4">
    <source>
        <dbReference type="EMBL" id="MTT75863.1"/>
    </source>
</evidence>
<evidence type="ECO:0000259" key="1">
    <source>
        <dbReference type="PROSITE" id="PS51186"/>
    </source>
</evidence>
<keyword evidence="6" id="KW-1185">Reference proteome</keyword>
<dbReference type="Proteomes" id="UP000443070">
    <property type="component" value="Unassembled WGS sequence"/>
</dbReference>
<dbReference type="Gene3D" id="3.40.630.30">
    <property type="match status" value="1"/>
</dbReference>
<organism evidence="3">
    <name type="scientific">Phascolarctobacterium faecium</name>
    <dbReference type="NCBI Taxonomy" id="33025"/>
    <lineage>
        <taxon>Bacteria</taxon>
        <taxon>Bacillati</taxon>
        <taxon>Bacillota</taxon>
        <taxon>Negativicutes</taxon>
        <taxon>Acidaminococcales</taxon>
        <taxon>Acidaminococcaceae</taxon>
        <taxon>Phascolarctobacterium</taxon>
    </lineage>
</organism>
<keyword evidence="4" id="KW-0808">Transferase</keyword>
<dbReference type="OrthoDB" id="9793389at2"/>
<dbReference type="Pfam" id="PF14542">
    <property type="entry name" value="Acetyltransf_CG"/>
    <property type="match status" value="1"/>
</dbReference>
<evidence type="ECO:0000313" key="3">
    <source>
        <dbReference type="EMBL" id="CDB45883.1"/>
    </source>
</evidence>
<dbReference type="PANTHER" id="PTHR31435:SF10">
    <property type="entry name" value="BSR4717 PROTEIN"/>
    <property type="match status" value="1"/>
</dbReference>
<dbReference type="InterPro" id="IPR045057">
    <property type="entry name" value="Gcn5-rel_NAT"/>
</dbReference>
<dbReference type="Proteomes" id="UP000484547">
    <property type="component" value="Unassembled WGS sequence"/>
</dbReference>
<dbReference type="PROSITE" id="PS51729">
    <property type="entry name" value="GNAT_YJDJ"/>
    <property type="match status" value="1"/>
</dbReference>
<dbReference type="RefSeq" id="WP_021716958.1">
    <property type="nucleotide sequence ID" value="NZ_AP019004.1"/>
</dbReference>
<dbReference type="EMBL" id="CBDS010000060">
    <property type="protein sequence ID" value="CDB45883.1"/>
    <property type="molecule type" value="Genomic_DNA"/>
</dbReference>
<reference evidence="6 7" key="2">
    <citation type="journal article" date="2019" name="Nat. Med.">
        <title>A library of human gut bacterial isolates paired with longitudinal multiomics data enables mechanistic microbiome research.</title>
        <authorList>
            <person name="Poyet M."/>
            <person name="Groussin M."/>
            <person name="Gibbons S.M."/>
            <person name="Avila-Pacheco J."/>
            <person name="Jiang X."/>
            <person name="Kearney S.M."/>
            <person name="Perrotta A.R."/>
            <person name="Berdy B."/>
            <person name="Zhao S."/>
            <person name="Lieberman T.D."/>
            <person name="Swanson P.K."/>
            <person name="Smith M."/>
            <person name="Roesemann S."/>
            <person name="Alexander J.E."/>
            <person name="Rich S.A."/>
            <person name="Livny J."/>
            <person name="Vlamakis H."/>
            <person name="Clish C."/>
            <person name="Bullock K."/>
            <person name="Deik A."/>
            <person name="Scott J."/>
            <person name="Pierce K.A."/>
            <person name="Xavier R.J."/>
            <person name="Alm E.J."/>
        </authorList>
    </citation>
    <scope>NUCLEOTIDE SEQUENCE [LARGE SCALE GENOMIC DNA]</scope>
    <source>
        <strain evidence="4 7">BIOML-A13</strain>
        <strain evidence="5 6">BIOML-A3</strain>
    </source>
</reference>
<dbReference type="AlphaFoldDB" id="A0A3G9HE77"/>
<evidence type="ECO:0000313" key="7">
    <source>
        <dbReference type="Proteomes" id="UP000484547"/>
    </source>
</evidence>
<dbReference type="PROSITE" id="PS51186">
    <property type="entry name" value="GNAT"/>
    <property type="match status" value="1"/>
</dbReference>
<dbReference type="PANTHER" id="PTHR31435">
    <property type="entry name" value="PROTEIN NATD1"/>
    <property type="match status" value="1"/>
</dbReference>
<accession>A0A3G9HE77</accession>
<dbReference type="EMBL" id="WNBM01000003">
    <property type="protein sequence ID" value="MTT75863.1"/>
    <property type="molecule type" value="Genomic_DNA"/>
</dbReference>
<protein>
    <submittedName>
        <fullName evidence="4">GNAT family N-acetyltransferase</fullName>
    </submittedName>
</protein>
<dbReference type="GeneID" id="49407577"/>